<dbReference type="EMBL" id="LVLJ01002146">
    <property type="protein sequence ID" value="OAE26620.1"/>
    <property type="molecule type" value="Genomic_DNA"/>
</dbReference>
<evidence type="ECO:0000256" key="1">
    <source>
        <dbReference type="SAM" id="MobiDB-lite"/>
    </source>
</evidence>
<organism evidence="2 3">
    <name type="scientific">Marchantia polymorpha subsp. ruderalis</name>
    <dbReference type="NCBI Taxonomy" id="1480154"/>
    <lineage>
        <taxon>Eukaryota</taxon>
        <taxon>Viridiplantae</taxon>
        <taxon>Streptophyta</taxon>
        <taxon>Embryophyta</taxon>
        <taxon>Marchantiophyta</taxon>
        <taxon>Marchantiopsida</taxon>
        <taxon>Marchantiidae</taxon>
        <taxon>Marchantiales</taxon>
        <taxon>Marchantiaceae</taxon>
        <taxon>Marchantia</taxon>
    </lineage>
</organism>
<feature type="compositionally biased region" description="Basic and acidic residues" evidence="1">
    <location>
        <begin position="193"/>
        <end position="202"/>
    </location>
</feature>
<reference evidence="2" key="1">
    <citation type="submission" date="2016-03" db="EMBL/GenBank/DDBJ databases">
        <title>Mechanisms controlling the formation of the plant cell surface in tip-growing cells are functionally conserved among land plants.</title>
        <authorList>
            <person name="Honkanen S."/>
            <person name="Jones V.A."/>
            <person name="Morieri G."/>
            <person name="Champion C."/>
            <person name="Hetherington A.J."/>
            <person name="Kelly S."/>
            <person name="Saint-Marcoux D."/>
            <person name="Proust H."/>
            <person name="Prescott H."/>
            <person name="Dolan L."/>
        </authorList>
    </citation>
    <scope>NUCLEOTIDE SEQUENCE [LARGE SCALE GENOMIC DNA]</scope>
    <source>
        <tissue evidence="2">Whole gametophyte</tissue>
    </source>
</reference>
<evidence type="ECO:0000313" key="3">
    <source>
        <dbReference type="Proteomes" id="UP000077202"/>
    </source>
</evidence>
<protein>
    <submittedName>
        <fullName evidence="2">Uncharacterized protein</fullName>
    </submittedName>
</protein>
<name>A0A176W0M3_MARPO</name>
<feature type="region of interest" description="Disordered" evidence="1">
    <location>
        <begin position="191"/>
        <end position="216"/>
    </location>
</feature>
<evidence type="ECO:0000313" key="2">
    <source>
        <dbReference type="EMBL" id="OAE26620.1"/>
    </source>
</evidence>
<accession>A0A176W0M3</accession>
<keyword evidence="3" id="KW-1185">Reference proteome</keyword>
<dbReference type="AlphaFoldDB" id="A0A176W0M3"/>
<proteinExistence type="predicted"/>
<sequence length="253" mass="27955">MEGNLESKKWRLEMTGVNPKIQRSHPWERFSIIIRKFCDRCKGQREISGIISISTSRPNRARPREVGHRFHESSSAHQGDMDDYYTHGEPASGPAFCLLAAVGDDDGGPVAMGCAEMWREERCEFCLAFFFSLFDISSPSLARARRAWAREREREARLGPAGQPRRALSLGPASRAVKRREGFNCEATGTVDAMDRGHDQSAAERTQQPSSSLSLHSTARSLALPQGLIMTGPAEPALGRSPVPCALYEAARP</sequence>
<comment type="caution">
    <text evidence="2">The sequence shown here is derived from an EMBL/GenBank/DDBJ whole genome shotgun (WGS) entry which is preliminary data.</text>
</comment>
<dbReference type="Proteomes" id="UP000077202">
    <property type="component" value="Unassembled WGS sequence"/>
</dbReference>
<gene>
    <name evidence="2" type="ORF">AXG93_4542s1410</name>
</gene>